<keyword evidence="2" id="KW-1185">Reference proteome</keyword>
<gene>
    <name evidence="1" type="ORF">SAJA_04865</name>
</gene>
<dbReference type="Proteomes" id="UP000285310">
    <property type="component" value="Unassembled WGS sequence"/>
</dbReference>
<evidence type="ECO:0000313" key="1">
    <source>
        <dbReference type="EMBL" id="ROO29979.1"/>
    </source>
</evidence>
<dbReference type="PANTHER" id="PTHR43123">
    <property type="entry name" value="POLYSACCHARIDE DEACETYLASE-RELATED"/>
    <property type="match status" value="1"/>
</dbReference>
<dbReference type="Gene3D" id="3.20.20.370">
    <property type="entry name" value="Glycoside hydrolase/deacetylase"/>
    <property type="match status" value="1"/>
</dbReference>
<dbReference type="AlphaFoldDB" id="A0A423PWM3"/>
<organism evidence="1 2">
    <name type="scientific">Salinisphaera japonica YTM-1</name>
    <dbReference type="NCBI Taxonomy" id="1209778"/>
    <lineage>
        <taxon>Bacteria</taxon>
        <taxon>Pseudomonadati</taxon>
        <taxon>Pseudomonadota</taxon>
        <taxon>Gammaproteobacteria</taxon>
        <taxon>Salinisphaerales</taxon>
        <taxon>Salinisphaeraceae</taxon>
        <taxon>Salinisphaera</taxon>
    </lineage>
</organism>
<sequence length="296" mass="33629">MTLELDHHHRYPYRPITERPDFEWPEGKRLAVHIGLNFEHFHFGHGYGPALVPGRHEPDVLNYAWRDYGNRVGAWRMLEMFESLGFPVGLIVNSTIADYCPELIQAYRARLSSELIAHGRTNSESQNEFDEAGEAALIAESRDHLLDVFGERPVGWLGPWIAQSARTPDLLAEAGFVYHMDWAHDDQPVWMATRGNGSILSVPYPQEINDIPAIVPHRGDHREFEARIVDQFDEMLAQSKRQSLVMGIALHPYIMGQPFRIRSLRRALSHIAAHRDDIWLTTAGAIADHYAGVCPG</sequence>
<dbReference type="OrthoDB" id="9787041at2"/>
<dbReference type="PANTHER" id="PTHR43123:SF4">
    <property type="entry name" value="POLYSACCHARIDE DEACETYLASE"/>
    <property type="match status" value="1"/>
</dbReference>
<dbReference type="RefSeq" id="WP_123657519.1">
    <property type="nucleotide sequence ID" value="NZ_AYKG01000012.1"/>
</dbReference>
<reference evidence="1 2" key="1">
    <citation type="submission" date="2013-10" db="EMBL/GenBank/DDBJ databases">
        <title>Salinisphaera japonica YTM-1 Genome Sequencing.</title>
        <authorList>
            <person name="Lai Q."/>
            <person name="Li C."/>
            <person name="Shao Z."/>
        </authorList>
    </citation>
    <scope>NUCLEOTIDE SEQUENCE [LARGE SCALE GENOMIC DNA]</scope>
    <source>
        <strain evidence="1 2">YTM-1</strain>
    </source>
</reference>
<proteinExistence type="predicted"/>
<dbReference type="EMBL" id="AYKG01000012">
    <property type="protein sequence ID" value="ROO29979.1"/>
    <property type="molecule type" value="Genomic_DNA"/>
</dbReference>
<name>A0A423PWM3_9GAMM</name>
<protein>
    <submittedName>
        <fullName evidence="1">Polysaccharide deacetylase</fullName>
    </submittedName>
</protein>
<comment type="caution">
    <text evidence="1">The sequence shown here is derived from an EMBL/GenBank/DDBJ whole genome shotgun (WGS) entry which is preliminary data.</text>
</comment>
<dbReference type="InParanoid" id="A0A423PWM3"/>
<dbReference type="InterPro" id="IPR011330">
    <property type="entry name" value="Glyco_hydro/deAcase_b/a-brl"/>
</dbReference>
<evidence type="ECO:0000313" key="2">
    <source>
        <dbReference type="Proteomes" id="UP000285310"/>
    </source>
</evidence>
<dbReference type="SUPFAM" id="SSF88713">
    <property type="entry name" value="Glycoside hydrolase/deacetylase"/>
    <property type="match status" value="1"/>
</dbReference>
<dbReference type="GO" id="GO:0005975">
    <property type="term" value="P:carbohydrate metabolic process"/>
    <property type="evidence" value="ECO:0007669"/>
    <property type="project" value="InterPro"/>
</dbReference>
<dbReference type="CDD" id="cd10979">
    <property type="entry name" value="CE4_PuuE_like"/>
    <property type="match status" value="1"/>
</dbReference>
<accession>A0A423PWM3</accession>